<dbReference type="Pfam" id="PF08447">
    <property type="entry name" value="PAS_3"/>
    <property type="match status" value="1"/>
</dbReference>
<organism evidence="12 13">
    <name type="scientific">Mariprofundus erugo</name>
    <dbReference type="NCBI Taxonomy" id="2528639"/>
    <lineage>
        <taxon>Bacteria</taxon>
        <taxon>Pseudomonadati</taxon>
        <taxon>Pseudomonadota</taxon>
        <taxon>Candidatius Mariprofundia</taxon>
        <taxon>Mariprofundales</taxon>
        <taxon>Mariprofundaceae</taxon>
        <taxon>Mariprofundus</taxon>
    </lineage>
</organism>
<dbReference type="AlphaFoldDB" id="A0A5R9GMN0"/>
<dbReference type="SMART" id="SM00387">
    <property type="entry name" value="HATPase_c"/>
    <property type="match status" value="1"/>
</dbReference>
<dbReference type="Proteomes" id="UP000306585">
    <property type="component" value="Unassembled WGS sequence"/>
</dbReference>
<keyword evidence="6" id="KW-0067">ATP-binding</keyword>
<keyword evidence="8" id="KW-0472">Membrane</keyword>
<accession>A0A5R9GMN0</accession>
<dbReference type="Pfam" id="PF12974">
    <property type="entry name" value="Phosphonate-bd"/>
    <property type="match status" value="1"/>
</dbReference>
<dbReference type="NCBIfam" id="TIGR00229">
    <property type="entry name" value="sensory_box"/>
    <property type="match status" value="1"/>
</dbReference>
<dbReference type="Gene3D" id="1.10.287.130">
    <property type="match status" value="1"/>
</dbReference>
<keyword evidence="4" id="KW-0547">Nucleotide-binding</keyword>
<dbReference type="InterPro" id="IPR003594">
    <property type="entry name" value="HATPase_dom"/>
</dbReference>
<dbReference type="EMBL" id="VBRY01000005">
    <property type="protein sequence ID" value="TLS67631.1"/>
    <property type="molecule type" value="Genomic_DNA"/>
</dbReference>
<keyword evidence="8" id="KW-1133">Transmembrane helix</keyword>
<dbReference type="GO" id="GO:0004673">
    <property type="term" value="F:protein histidine kinase activity"/>
    <property type="evidence" value="ECO:0007669"/>
    <property type="project" value="UniProtKB-EC"/>
</dbReference>
<dbReference type="PANTHER" id="PTHR43065">
    <property type="entry name" value="SENSOR HISTIDINE KINASE"/>
    <property type="match status" value="1"/>
</dbReference>
<dbReference type="EC" id="2.7.13.3" evidence="2"/>
<sequence>MKQILLLLVIIPLFSSPAWAESLRIGILSLAPTNQTTSRWHPLQHYLENKLATHIEIIPMDDAQLLGAIQKRSIDFAITSPGHYVQLEFHGLVSRALATQVKLIDGKAVASFGGVIITRSDRKEIRSLHDLKGRRIAATAPDSLGGYQMQAYELFRAGTDLSGLRMVWTDMPDNKVIQAVLHGVADAGFIRAGIIEQLISAGKLKADRLRIIHRQMLGDYPFATSTRLYPEWPVVALPQVPSSTVNNFTAALLSMPHGGALAGSMGLHGFNVAANYEPVRNIMRTMAVNPYDQIPDYFYLQLWKKYHYFFIAIALLLVLILLLMVKLRISNAWIKASSLKMERLIRSMPGVSYQRQHDEHATILFISEQTRSLFGYPADDFTPPGQRNLIDMIHPDDRSRVLATIEQALDEHSEYSIEYRVMHRDGSSRRVFENGQGIYQGNGSLHSLVGTIVDHSAEYQLQQLRIEKEKMASTSVLIGGIAHNFNNILAGMAVQLYLAKGACQAEPSLRNRLEKLEGMTFQMGNVIRPLLTFIQHDLVERTPLVIQPVIQQAIDSFARRTKITVPMNITLLPDDFIVLGNQAQVESVIHNLLQNAADAVAQVHSPVITITLEEKQPDSEWLDKYVFRQPESLCRYVCLTIQDNGAGIDKKDLPHVMEPFYTTKEPGQGTGLGLSVVFGIVQEMAGFLGIDSSPGLGTRVQIYLPHYTTEPACPPQLLPGHSGI</sequence>
<dbReference type="RefSeq" id="WP_138239064.1">
    <property type="nucleotide sequence ID" value="NZ_VBRY01000005.1"/>
</dbReference>
<dbReference type="GO" id="GO:0000160">
    <property type="term" value="P:phosphorelay signal transduction system"/>
    <property type="evidence" value="ECO:0007669"/>
    <property type="project" value="UniProtKB-KW"/>
</dbReference>
<evidence type="ECO:0000256" key="2">
    <source>
        <dbReference type="ARBA" id="ARBA00012438"/>
    </source>
</evidence>
<dbReference type="Gene3D" id="3.30.450.20">
    <property type="entry name" value="PAS domain"/>
    <property type="match status" value="1"/>
</dbReference>
<dbReference type="Gene3D" id="3.40.190.10">
    <property type="entry name" value="Periplasmic binding protein-like II"/>
    <property type="match status" value="2"/>
</dbReference>
<dbReference type="PROSITE" id="PS50112">
    <property type="entry name" value="PAS"/>
    <property type="match status" value="1"/>
</dbReference>
<evidence type="ECO:0000256" key="7">
    <source>
        <dbReference type="ARBA" id="ARBA00023012"/>
    </source>
</evidence>
<dbReference type="GO" id="GO:0005524">
    <property type="term" value="F:ATP binding"/>
    <property type="evidence" value="ECO:0007669"/>
    <property type="project" value="UniProtKB-KW"/>
</dbReference>
<proteinExistence type="predicted"/>
<evidence type="ECO:0000256" key="3">
    <source>
        <dbReference type="ARBA" id="ARBA00022679"/>
    </source>
</evidence>
<keyword evidence="8" id="KW-0812">Transmembrane</keyword>
<evidence type="ECO:0000259" key="11">
    <source>
        <dbReference type="PROSITE" id="PS50113"/>
    </source>
</evidence>
<dbReference type="InterPro" id="IPR035965">
    <property type="entry name" value="PAS-like_dom_sf"/>
</dbReference>
<dbReference type="PRINTS" id="PR00344">
    <property type="entry name" value="BCTRLSENSOR"/>
</dbReference>
<feature type="domain" description="PAC" evidence="11">
    <location>
        <begin position="415"/>
        <end position="467"/>
    </location>
</feature>
<evidence type="ECO:0000256" key="8">
    <source>
        <dbReference type="SAM" id="Phobius"/>
    </source>
</evidence>
<evidence type="ECO:0000313" key="12">
    <source>
        <dbReference type="EMBL" id="TLS67631.1"/>
    </source>
</evidence>
<keyword evidence="5" id="KW-0418">Kinase</keyword>
<dbReference type="InterPro" id="IPR000700">
    <property type="entry name" value="PAS-assoc_C"/>
</dbReference>
<dbReference type="SUPFAM" id="SSF55874">
    <property type="entry name" value="ATPase domain of HSP90 chaperone/DNA topoisomerase II/histidine kinase"/>
    <property type="match status" value="1"/>
</dbReference>
<gene>
    <name evidence="12" type="ORF">FEF65_06880</name>
</gene>
<dbReference type="InterPro" id="IPR000014">
    <property type="entry name" value="PAS"/>
</dbReference>
<evidence type="ECO:0000313" key="13">
    <source>
        <dbReference type="Proteomes" id="UP000306585"/>
    </source>
</evidence>
<evidence type="ECO:0000256" key="1">
    <source>
        <dbReference type="ARBA" id="ARBA00000085"/>
    </source>
</evidence>
<dbReference type="InterPro" id="IPR004358">
    <property type="entry name" value="Sig_transdc_His_kin-like_C"/>
</dbReference>
<dbReference type="PANTHER" id="PTHR43065:SF46">
    <property type="entry name" value="C4-DICARBOXYLATE TRANSPORT SENSOR PROTEIN DCTB"/>
    <property type="match status" value="1"/>
</dbReference>
<evidence type="ECO:0000256" key="4">
    <source>
        <dbReference type="ARBA" id="ARBA00022741"/>
    </source>
</evidence>
<dbReference type="Pfam" id="PF02518">
    <property type="entry name" value="HATPase_c"/>
    <property type="match status" value="1"/>
</dbReference>
<keyword evidence="13" id="KW-1185">Reference proteome</keyword>
<dbReference type="Gene3D" id="3.30.565.10">
    <property type="entry name" value="Histidine kinase-like ATPase, C-terminal domain"/>
    <property type="match status" value="1"/>
</dbReference>
<dbReference type="PROSITE" id="PS50113">
    <property type="entry name" value="PAC"/>
    <property type="match status" value="1"/>
</dbReference>
<evidence type="ECO:0000256" key="5">
    <source>
        <dbReference type="ARBA" id="ARBA00022777"/>
    </source>
</evidence>
<dbReference type="PROSITE" id="PS50109">
    <property type="entry name" value="HIS_KIN"/>
    <property type="match status" value="1"/>
</dbReference>
<reference evidence="12 13" key="1">
    <citation type="journal article" date="2019" name="Appl. Environ. Microbiol.">
        <title>Environmental Evidence and Genomic Insight of Iron-oxidizing Bacteria Preference Towards More Corrosion Resistant Stainless Steel at Higher Salinities.</title>
        <authorList>
            <person name="Garrison C.E."/>
            <person name="Price K.A."/>
            <person name="Field E.K."/>
        </authorList>
    </citation>
    <scope>NUCLEOTIDE SEQUENCE [LARGE SCALE GENOMIC DNA]</scope>
    <source>
        <strain evidence="12 13">P3</strain>
    </source>
</reference>
<comment type="catalytic activity">
    <reaction evidence="1">
        <text>ATP + protein L-histidine = ADP + protein N-phospho-L-histidine.</text>
        <dbReference type="EC" id="2.7.13.3"/>
    </reaction>
</comment>
<protein>
    <recommendedName>
        <fullName evidence="2">histidine kinase</fullName>
        <ecNumber evidence="2">2.7.13.3</ecNumber>
    </recommendedName>
</protein>
<comment type="caution">
    <text evidence="12">The sequence shown here is derived from an EMBL/GenBank/DDBJ whole genome shotgun (WGS) entry which is preliminary data.</text>
</comment>
<feature type="domain" description="PAS" evidence="10">
    <location>
        <begin position="358"/>
        <end position="412"/>
    </location>
</feature>
<dbReference type="SUPFAM" id="SSF53850">
    <property type="entry name" value="Periplasmic binding protein-like II"/>
    <property type="match status" value="1"/>
</dbReference>
<dbReference type="SMART" id="SM00091">
    <property type="entry name" value="PAS"/>
    <property type="match status" value="1"/>
</dbReference>
<evidence type="ECO:0000256" key="6">
    <source>
        <dbReference type="ARBA" id="ARBA00022840"/>
    </source>
</evidence>
<dbReference type="CDD" id="cd00130">
    <property type="entry name" value="PAS"/>
    <property type="match status" value="1"/>
</dbReference>
<evidence type="ECO:0000259" key="10">
    <source>
        <dbReference type="PROSITE" id="PS50112"/>
    </source>
</evidence>
<evidence type="ECO:0000259" key="9">
    <source>
        <dbReference type="PROSITE" id="PS50109"/>
    </source>
</evidence>
<dbReference type="SUPFAM" id="SSF55785">
    <property type="entry name" value="PYP-like sensor domain (PAS domain)"/>
    <property type="match status" value="1"/>
</dbReference>
<keyword evidence="3" id="KW-0808">Transferase</keyword>
<feature type="transmembrane region" description="Helical" evidence="8">
    <location>
        <begin position="306"/>
        <end position="325"/>
    </location>
</feature>
<dbReference type="InterPro" id="IPR005467">
    <property type="entry name" value="His_kinase_dom"/>
</dbReference>
<dbReference type="InterPro" id="IPR036890">
    <property type="entry name" value="HATPase_C_sf"/>
</dbReference>
<keyword evidence="7" id="KW-0902">Two-component regulatory system</keyword>
<dbReference type="InterPro" id="IPR013655">
    <property type="entry name" value="PAS_fold_3"/>
</dbReference>
<name>A0A5R9GMN0_9PROT</name>
<feature type="domain" description="Histidine kinase" evidence="9">
    <location>
        <begin position="480"/>
        <end position="708"/>
    </location>
</feature>